<organism evidence="1 2">
    <name type="scientific">Diaporthe vaccinii</name>
    <dbReference type="NCBI Taxonomy" id="105482"/>
    <lineage>
        <taxon>Eukaryota</taxon>
        <taxon>Fungi</taxon>
        <taxon>Dikarya</taxon>
        <taxon>Ascomycota</taxon>
        <taxon>Pezizomycotina</taxon>
        <taxon>Sordariomycetes</taxon>
        <taxon>Sordariomycetidae</taxon>
        <taxon>Diaporthales</taxon>
        <taxon>Diaporthaceae</taxon>
        <taxon>Diaporthe</taxon>
        <taxon>Diaporthe eres species complex</taxon>
    </lineage>
</organism>
<evidence type="ECO:0000313" key="2">
    <source>
        <dbReference type="Proteomes" id="UP001600888"/>
    </source>
</evidence>
<sequence>MVMVMGMAAPWPLYVTSPPTAATIRRTMQVPSPSTVGFFSPKTTVIIFFISFCQGAPSHSLYLPPLTTLYPYSPCTEYISIIFHSLVSSPLLLFTQVETHSPFRQHEVRFYSRPRGNRISHWLERLWWLQLPRQHRQQV</sequence>
<name>A0ABR4FAC1_9PEZI</name>
<accession>A0ABR4FAC1</accession>
<dbReference type="EMBL" id="JBAWTH010000005">
    <property type="protein sequence ID" value="KAL2291647.1"/>
    <property type="molecule type" value="Genomic_DNA"/>
</dbReference>
<gene>
    <name evidence="1" type="ORF">FJTKL_11873</name>
</gene>
<dbReference type="Proteomes" id="UP001600888">
    <property type="component" value="Unassembled WGS sequence"/>
</dbReference>
<reference evidence="1 2" key="1">
    <citation type="submission" date="2024-03" db="EMBL/GenBank/DDBJ databases">
        <title>A high-quality draft genome sequence of Diaporthe vaccinii, a causative agent of upright dieback and viscid rot disease in cranberry plants.</title>
        <authorList>
            <person name="Sarrasin M."/>
            <person name="Lang B.F."/>
            <person name="Burger G."/>
        </authorList>
    </citation>
    <scope>NUCLEOTIDE SEQUENCE [LARGE SCALE GENOMIC DNA]</scope>
    <source>
        <strain evidence="1 2">IS7</strain>
    </source>
</reference>
<evidence type="ECO:0000313" key="1">
    <source>
        <dbReference type="EMBL" id="KAL2291647.1"/>
    </source>
</evidence>
<comment type="caution">
    <text evidence="1">The sequence shown here is derived from an EMBL/GenBank/DDBJ whole genome shotgun (WGS) entry which is preliminary data.</text>
</comment>
<protein>
    <submittedName>
        <fullName evidence="1">Uncharacterized protein</fullName>
    </submittedName>
</protein>
<keyword evidence="2" id="KW-1185">Reference proteome</keyword>
<proteinExistence type="predicted"/>